<protein>
    <submittedName>
        <fullName evidence="1">Uncharacterized protein</fullName>
    </submittedName>
</protein>
<sequence length="214" mass="24653">MRLCLIPMRNQRKTTKTKTKTTPNWNNRGKMMELQALQFASYIRAAAKAHEESFDKEASEKAQAACDERRDREKAEGNEYYYLNVVDHAQFYRMDMRQACESVVPAEFVEPVYLLLQLGWNDIQGWADETEKAVRDIVGINHDDDPNDPGADYAFDITFDPDTVDAQTASVQTFGRNMLHAAFYMGQMFHEKFATDFRIVPKQATEIVMVKTES</sequence>
<accession>A0A8S5UGH5</accession>
<proteinExistence type="predicted"/>
<name>A0A8S5UGH5_9CAUD</name>
<organism evidence="1">
    <name type="scientific">Myoviridae sp. ctshb19</name>
    <dbReference type="NCBI Taxonomy" id="2825194"/>
    <lineage>
        <taxon>Viruses</taxon>
        <taxon>Duplodnaviria</taxon>
        <taxon>Heunggongvirae</taxon>
        <taxon>Uroviricota</taxon>
        <taxon>Caudoviricetes</taxon>
    </lineage>
</organism>
<reference evidence="1" key="1">
    <citation type="journal article" date="2021" name="Proc. Natl. Acad. Sci. U.S.A.">
        <title>A Catalog of Tens of Thousands of Viruses from Human Metagenomes Reveals Hidden Associations with Chronic Diseases.</title>
        <authorList>
            <person name="Tisza M.J."/>
            <person name="Buck C.B."/>
        </authorList>
    </citation>
    <scope>NUCLEOTIDE SEQUENCE</scope>
    <source>
        <strain evidence="1">Ctshb19</strain>
    </source>
</reference>
<dbReference type="EMBL" id="BK016086">
    <property type="protein sequence ID" value="DAF93591.1"/>
    <property type="molecule type" value="Genomic_DNA"/>
</dbReference>
<evidence type="ECO:0000313" key="1">
    <source>
        <dbReference type="EMBL" id="DAF93591.1"/>
    </source>
</evidence>